<evidence type="ECO:0000259" key="7">
    <source>
        <dbReference type="Pfam" id="PF01029"/>
    </source>
</evidence>
<dbReference type="Proteomes" id="UP001251870">
    <property type="component" value="Unassembled WGS sequence"/>
</dbReference>
<protein>
    <recommendedName>
        <fullName evidence="6">Transcription antitermination protein NusB</fullName>
    </recommendedName>
    <alternativeName>
        <fullName evidence="6">Antitermination factor NusB</fullName>
    </alternativeName>
</protein>
<evidence type="ECO:0000256" key="3">
    <source>
        <dbReference type="ARBA" id="ARBA00022884"/>
    </source>
</evidence>
<dbReference type="Pfam" id="PF01029">
    <property type="entry name" value="NusB"/>
    <property type="match status" value="1"/>
</dbReference>
<sequence>MARLSKARGRALEILFEAEQRDADPLDVLRLRRERAELVVDDYVLDILRGVTAHREEIDELLETYARGWTLARMPRVDLMALRIGAWELLHNDDVPDAVAVAEAVALVRRMSTEESPVFVNGLLGRLQKLKPTLTD</sequence>
<keyword evidence="2 6" id="KW-0889">Transcription antitermination</keyword>
<feature type="domain" description="NusB/RsmB/TIM44" evidence="7">
    <location>
        <begin position="6"/>
        <end position="129"/>
    </location>
</feature>
<keyword evidence="4 6" id="KW-0805">Transcription regulation</keyword>
<proteinExistence type="inferred from homology"/>
<dbReference type="RefSeq" id="WP_310547659.1">
    <property type="nucleotide sequence ID" value="NZ_JAVKGR010000002.1"/>
</dbReference>
<dbReference type="InterPro" id="IPR006027">
    <property type="entry name" value="NusB_RsmB_TIM44"/>
</dbReference>
<dbReference type="NCBIfam" id="TIGR01951">
    <property type="entry name" value="nusB"/>
    <property type="match status" value="1"/>
</dbReference>
<name>A0ABU2DQH7_9MICC</name>
<keyword evidence="3 6" id="KW-0694">RNA-binding</keyword>
<dbReference type="PANTHER" id="PTHR11078">
    <property type="entry name" value="N UTILIZATION SUBSTANCE PROTEIN B-RELATED"/>
    <property type="match status" value="1"/>
</dbReference>
<comment type="caution">
    <text evidence="8">The sequence shown here is derived from an EMBL/GenBank/DDBJ whole genome shotgun (WGS) entry which is preliminary data.</text>
</comment>
<evidence type="ECO:0000256" key="2">
    <source>
        <dbReference type="ARBA" id="ARBA00022814"/>
    </source>
</evidence>
<gene>
    <name evidence="6 8" type="primary">nusB</name>
    <name evidence="8" type="ORF">RIL96_03765</name>
</gene>
<evidence type="ECO:0000313" key="9">
    <source>
        <dbReference type="Proteomes" id="UP001251870"/>
    </source>
</evidence>
<keyword evidence="5 6" id="KW-0804">Transcription</keyword>
<evidence type="ECO:0000256" key="5">
    <source>
        <dbReference type="ARBA" id="ARBA00023163"/>
    </source>
</evidence>
<organism evidence="8 9">
    <name type="scientific">Nesterenkonia aerolata</name>
    <dbReference type="NCBI Taxonomy" id="3074079"/>
    <lineage>
        <taxon>Bacteria</taxon>
        <taxon>Bacillati</taxon>
        <taxon>Actinomycetota</taxon>
        <taxon>Actinomycetes</taxon>
        <taxon>Micrococcales</taxon>
        <taxon>Micrococcaceae</taxon>
        <taxon>Nesterenkonia</taxon>
    </lineage>
</organism>
<dbReference type="Gene3D" id="1.10.940.10">
    <property type="entry name" value="NusB-like"/>
    <property type="match status" value="1"/>
</dbReference>
<evidence type="ECO:0000313" key="8">
    <source>
        <dbReference type="EMBL" id="MDR8018681.1"/>
    </source>
</evidence>
<accession>A0ABU2DQH7</accession>
<dbReference type="HAMAP" id="MF_00073">
    <property type="entry name" value="NusB"/>
    <property type="match status" value="1"/>
</dbReference>
<dbReference type="SUPFAM" id="SSF48013">
    <property type="entry name" value="NusB-like"/>
    <property type="match status" value="1"/>
</dbReference>
<dbReference type="EMBL" id="JAVKGR010000002">
    <property type="protein sequence ID" value="MDR8018681.1"/>
    <property type="molecule type" value="Genomic_DNA"/>
</dbReference>
<reference evidence="8 9" key="1">
    <citation type="submission" date="2023-09" db="EMBL/GenBank/DDBJ databases">
        <title>Description of three actinobacteria isolated from air of manufacturing shop in a pharmaceutical factory.</title>
        <authorList>
            <person name="Zhang D.-F."/>
        </authorList>
    </citation>
    <scope>NUCLEOTIDE SEQUENCE [LARGE SCALE GENOMIC DNA]</scope>
    <source>
        <strain evidence="8 9">LY-0111</strain>
    </source>
</reference>
<dbReference type="InterPro" id="IPR011605">
    <property type="entry name" value="NusB_fam"/>
</dbReference>
<dbReference type="InterPro" id="IPR035926">
    <property type="entry name" value="NusB-like_sf"/>
</dbReference>
<dbReference type="PANTHER" id="PTHR11078:SF3">
    <property type="entry name" value="ANTITERMINATION NUSB DOMAIN-CONTAINING PROTEIN"/>
    <property type="match status" value="1"/>
</dbReference>
<comment type="function">
    <text evidence="6">Involved in transcription antitermination. Required for transcription of ribosomal RNA (rRNA) genes. Binds specifically to the boxA antiterminator sequence of the ribosomal RNA (rrn) operons.</text>
</comment>
<evidence type="ECO:0000256" key="6">
    <source>
        <dbReference type="HAMAP-Rule" id="MF_00073"/>
    </source>
</evidence>
<comment type="similarity">
    <text evidence="1 6">Belongs to the NusB family.</text>
</comment>
<evidence type="ECO:0000256" key="1">
    <source>
        <dbReference type="ARBA" id="ARBA00005952"/>
    </source>
</evidence>
<evidence type="ECO:0000256" key="4">
    <source>
        <dbReference type="ARBA" id="ARBA00023015"/>
    </source>
</evidence>
<keyword evidence="9" id="KW-1185">Reference proteome</keyword>